<dbReference type="Gene3D" id="3.10.450.620">
    <property type="entry name" value="JHP933, nucleotidyltransferase-like core domain"/>
    <property type="match status" value="1"/>
</dbReference>
<reference evidence="2" key="1">
    <citation type="submission" date="2017-09" db="EMBL/GenBank/DDBJ databases">
        <title>Depth-based differentiation of microbial function through sediment-hosted aquifers and enrichment of novel symbionts in the deep terrestrial subsurface.</title>
        <authorList>
            <person name="Probst A.J."/>
            <person name="Ladd B."/>
            <person name="Jarett J.K."/>
            <person name="Geller-Mcgrath D.E."/>
            <person name="Sieber C.M.K."/>
            <person name="Emerson J.B."/>
            <person name="Anantharaman K."/>
            <person name="Thomas B.C."/>
            <person name="Malmstrom R."/>
            <person name="Stieglmeier M."/>
            <person name="Klingl A."/>
            <person name="Woyke T."/>
            <person name="Ryan C.M."/>
            <person name="Banfield J.F."/>
        </authorList>
    </citation>
    <scope>NUCLEOTIDE SEQUENCE [LARGE SCALE GENOMIC DNA]</scope>
</reference>
<evidence type="ECO:0000313" key="1">
    <source>
        <dbReference type="EMBL" id="PIV70628.1"/>
    </source>
</evidence>
<dbReference type="InterPro" id="IPR014942">
    <property type="entry name" value="AbiEii"/>
</dbReference>
<evidence type="ECO:0008006" key="3">
    <source>
        <dbReference type="Google" id="ProtNLM"/>
    </source>
</evidence>
<protein>
    <recommendedName>
        <fullName evidence="3">Nucleotidyl transferase AbiEii/AbiGii toxin family protein</fullName>
    </recommendedName>
</protein>
<proteinExistence type="predicted"/>
<organism evidence="1 2">
    <name type="scientific">Candidatus Roizmanbacteria bacterium CG17_big_fil_post_rev_8_21_14_2_50_39_7</name>
    <dbReference type="NCBI Taxonomy" id="1974858"/>
    <lineage>
        <taxon>Bacteria</taxon>
        <taxon>Candidatus Roizmaniibacteriota</taxon>
    </lineage>
</organism>
<evidence type="ECO:0000313" key="2">
    <source>
        <dbReference type="Proteomes" id="UP000228762"/>
    </source>
</evidence>
<gene>
    <name evidence="1" type="ORF">COW57_04280</name>
</gene>
<accession>A0A2M7EJ84</accession>
<name>A0A2M7EJ84_9BACT</name>
<sequence>MLHTDIHKATCIGILRSFFSDTLLRTTLGFKGGTAAYLFYSLPRFSVDLDFDLLNEEKKQQVFKKLPKLLSPYGTVIECIEKKYTLFSLISYKKGEHAIKVEISKRPIHSTYSIQTYLGISMNIIQKTDMAANKIAALLTRKHFAARDMFDVWYFLHEGWDINNELLQKQTGFSIEEALLKAENIVQNIKKNELLSGLGELLYDEKQKAFVREKLKDDLIFLLRLVRDQANQNQPNKQRTKKIHN</sequence>
<dbReference type="Proteomes" id="UP000228762">
    <property type="component" value="Unassembled WGS sequence"/>
</dbReference>
<dbReference type="EMBL" id="PFEV01000201">
    <property type="protein sequence ID" value="PIV70628.1"/>
    <property type="molecule type" value="Genomic_DNA"/>
</dbReference>
<dbReference type="Pfam" id="PF08843">
    <property type="entry name" value="AbiEii"/>
    <property type="match status" value="1"/>
</dbReference>
<comment type="caution">
    <text evidence="1">The sequence shown here is derived from an EMBL/GenBank/DDBJ whole genome shotgun (WGS) entry which is preliminary data.</text>
</comment>
<dbReference type="AlphaFoldDB" id="A0A2M7EJ84"/>